<dbReference type="AlphaFoldDB" id="A0A9N8VNM7"/>
<protein>
    <submittedName>
        <fullName evidence="1">87_t:CDS:1</fullName>
    </submittedName>
</protein>
<name>A0A9N8VNM7_9GLOM</name>
<keyword evidence="2" id="KW-1185">Reference proteome</keyword>
<accession>A0A9N8VNM7</accession>
<dbReference type="Proteomes" id="UP000789405">
    <property type="component" value="Unassembled WGS sequence"/>
</dbReference>
<dbReference type="EMBL" id="CAJVPY010000182">
    <property type="protein sequence ID" value="CAG8456153.1"/>
    <property type="molecule type" value="Genomic_DNA"/>
</dbReference>
<evidence type="ECO:0000313" key="1">
    <source>
        <dbReference type="EMBL" id="CAG8456153.1"/>
    </source>
</evidence>
<gene>
    <name evidence="1" type="ORF">DERYTH_LOCUS776</name>
</gene>
<reference evidence="1" key="1">
    <citation type="submission" date="2021-06" db="EMBL/GenBank/DDBJ databases">
        <authorList>
            <person name="Kallberg Y."/>
            <person name="Tangrot J."/>
            <person name="Rosling A."/>
        </authorList>
    </citation>
    <scope>NUCLEOTIDE SEQUENCE</scope>
    <source>
        <strain evidence="1">MA453B</strain>
    </source>
</reference>
<comment type="caution">
    <text evidence="1">The sequence shown here is derived from an EMBL/GenBank/DDBJ whole genome shotgun (WGS) entry which is preliminary data.</text>
</comment>
<proteinExistence type="predicted"/>
<dbReference type="OrthoDB" id="3257538at2759"/>
<evidence type="ECO:0000313" key="2">
    <source>
        <dbReference type="Proteomes" id="UP000789405"/>
    </source>
</evidence>
<organism evidence="1 2">
    <name type="scientific">Dentiscutata erythropus</name>
    <dbReference type="NCBI Taxonomy" id="1348616"/>
    <lineage>
        <taxon>Eukaryota</taxon>
        <taxon>Fungi</taxon>
        <taxon>Fungi incertae sedis</taxon>
        <taxon>Mucoromycota</taxon>
        <taxon>Glomeromycotina</taxon>
        <taxon>Glomeromycetes</taxon>
        <taxon>Diversisporales</taxon>
        <taxon>Gigasporaceae</taxon>
        <taxon>Dentiscutata</taxon>
    </lineage>
</organism>
<sequence>MSGRLDIPGNGVPYNHAINGFKKCVLCKESPQKFPNELSRREYQEISGICACCWEITTLPPDEGVEHAKNVLLFYGREFIFRNEWPHSWKCLTCNKLVQGEQTKKPHICAIENNCQKEDWRRHKKECI</sequence>